<dbReference type="EMBL" id="JALLAZ020000838">
    <property type="protein sequence ID" value="KAL3786292.1"/>
    <property type="molecule type" value="Genomic_DNA"/>
</dbReference>
<gene>
    <name evidence="2" type="ORF">ACHAW5_005665</name>
</gene>
<feature type="signal peptide" evidence="1">
    <location>
        <begin position="1"/>
        <end position="32"/>
    </location>
</feature>
<proteinExistence type="predicted"/>
<organism evidence="2 3">
    <name type="scientific">Stephanodiscus triporus</name>
    <dbReference type="NCBI Taxonomy" id="2934178"/>
    <lineage>
        <taxon>Eukaryota</taxon>
        <taxon>Sar</taxon>
        <taxon>Stramenopiles</taxon>
        <taxon>Ochrophyta</taxon>
        <taxon>Bacillariophyta</taxon>
        <taxon>Coscinodiscophyceae</taxon>
        <taxon>Thalassiosirophycidae</taxon>
        <taxon>Stephanodiscales</taxon>
        <taxon>Stephanodiscaceae</taxon>
        <taxon>Stephanodiscus</taxon>
    </lineage>
</organism>
<evidence type="ECO:0000256" key="1">
    <source>
        <dbReference type="SAM" id="SignalP"/>
    </source>
</evidence>
<evidence type="ECO:0000313" key="3">
    <source>
        <dbReference type="Proteomes" id="UP001530315"/>
    </source>
</evidence>
<accession>A0ABD3PEM6</accession>
<protein>
    <submittedName>
        <fullName evidence="2">Uncharacterized protein</fullName>
    </submittedName>
</protein>
<keyword evidence="1" id="KW-0732">Signal</keyword>
<evidence type="ECO:0000313" key="2">
    <source>
        <dbReference type="EMBL" id="KAL3786292.1"/>
    </source>
</evidence>
<comment type="caution">
    <text evidence="2">The sequence shown here is derived from an EMBL/GenBank/DDBJ whole genome shotgun (WGS) entry which is preliminary data.</text>
</comment>
<feature type="chain" id="PRO_5044802798" evidence="1">
    <location>
        <begin position="33"/>
        <end position="466"/>
    </location>
</feature>
<reference evidence="2 3" key="1">
    <citation type="submission" date="2024-10" db="EMBL/GenBank/DDBJ databases">
        <title>Updated reference genomes for cyclostephanoid diatoms.</title>
        <authorList>
            <person name="Roberts W.R."/>
            <person name="Alverson A.J."/>
        </authorList>
    </citation>
    <scope>NUCLEOTIDE SEQUENCE [LARGE SCALE GENOMIC DNA]</scope>
    <source>
        <strain evidence="2 3">AJA276-08</strain>
    </source>
</reference>
<sequence>MIFSPSSSLPSSMTSIAHRVVVILLSLPVALSLPFASELTWESRSSYDSSAAEDLGRHHPITFANETHGLFLGGSTSSRGVVPDLHVYDEANDSLDRRERLSAKAYLGFGSGADGREMSDWWEFDISARFPGEGRRHPSMVPVFVDDEEGNGGGGGGGGGGWHIHVGLGDGFVIDEDLGGVEVFKNFDDYWSYSVTDDEWTHGHHPYYFGLGGASYVGFGHASEMPYIRGDFHRYEDWEWHDEADFASYEMTERGEDGDIDIEDETLVTTEGRVAGTQFSIVLPLRRVGVSSNSTATTTGGGEALSGSMGFVLSGDGDDHNSMPTGEFHAFHPVDDDYDDGGPSWRALPPHPGASRWAPGSFVMRGSARAYFMCGYDRTANALRSDVWGIDLSPLFRVDDLVVVDETATTTMITANATTVPPAADDSGIAPVAPSTAPSSSTGVVSLPVRALVFGANFVATWWLVQ</sequence>
<name>A0ABD3PEM6_9STRA</name>
<keyword evidence="3" id="KW-1185">Reference proteome</keyword>
<dbReference type="Proteomes" id="UP001530315">
    <property type="component" value="Unassembled WGS sequence"/>
</dbReference>
<dbReference type="AlphaFoldDB" id="A0ABD3PEM6"/>